<comment type="caution">
    <text evidence="1">The sequence shown here is derived from an EMBL/GenBank/DDBJ whole genome shotgun (WGS) entry which is preliminary data.</text>
</comment>
<dbReference type="CDD" id="cd24079">
    <property type="entry name" value="ASKHA_NBD_PG1100-like"/>
    <property type="match status" value="1"/>
</dbReference>
<gene>
    <name evidence="1" type="ORF">MM239_16620</name>
</gene>
<evidence type="ECO:0000313" key="1">
    <source>
        <dbReference type="EMBL" id="MCH7411033.1"/>
    </source>
</evidence>
<dbReference type="GO" id="GO:0016301">
    <property type="term" value="F:kinase activity"/>
    <property type="evidence" value="ECO:0007669"/>
    <property type="project" value="UniProtKB-KW"/>
</dbReference>
<dbReference type="RefSeq" id="WP_241349388.1">
    <property type="nucleotide sequence ID" value="NZ_JAKZGP010000055.1"/>
</dbReference>
<dbReference type="EMBL" id="JAKZGP010000055">
    <property type="protein sequence ID" value="MCH7411033.1"/>
    <property type="molecule type" value="Genomic_DNA"/>
</dbReference>
<keyword evidence="1" id="KW-0808">Transferase</keyword>
<evidence type="ECO:0000313" key="2">
    <source>
        <dbReference type="Proteomes" id="UP001165489"/>
    </source>
</evidence>
<dbReference type="InterPro" id="IPR052519">
    <property type="entry name" value="Euk-type_GlcNAc_Kinase"/>
</dbReference>
<reference evidence="1" key="1">
    <citation type="submission" date="2022-03" db="EMBL/GenBank/DDBJ databases">
        <title>De novo assembled genomes of Belliella spp. (Cyclobacteriaceae) strains.</title>
        <authorList>
            <person name="Szabo A."/>
            <person name="Korponai K."/>
            <person name="Felfoldi T."/>
        </authorList>
    </citation>
    <scope>NUCLEOTIDE SEQUENCE</scope>
    <source>
        <strain evidence="1">DSM 111904</strain>
    </source>
</reference>
<dbReference type="Gene3D" id="1.10.720.160">
    <property type="match status" value="1"/>
</dbReference>
<sequence>MILIADSGSTKTNWIFLDAEGHKVKTQTTIGLNPYFVSEHQIQEVASCVVANQVNDVNRVMFYGAGCGKIKKASIIQNVLETVFPNAFDIQVEGDILGGARSTLQNAPGISCIIGTGANSCVYDGEKIINNVPSLGYLLADYGSGAVMGKDVLSMVLQRKLPVDITKEFYDFYQLDDREILDSLYNLPFVNRFLASFVPFLLQYSEVEEFAQVISQNFRKFFEYFVLPYFPENENLPITIVGSVAFHFKSFIVEEAARLHIEINQIVKNPMEGLIQYHTGVKV</sequence>
<dbReference type="SUPFAM" id="SSF53067">
    <property type="entry name" value="Actin-like ATPase domain"/>
    <property type="match status" value="2"/>
</dbReference>
<dbReference type="Proteomes" id="UP001165489">
    <property type="component" value="Unassembled WGS sequence"/>
</dbReference>
<dbReference type="PANTHER" id="PTHR43190">
    <property type="entry name" value="N-ACETYL-D-GLUCOSAMINE KINASE"/>
    <property type="match status" value="1"/>
</dbReference>
<dbReference type="PANTHER" id="PTHR43190:SF3">
    <property type="entry name" value="N-ACETYL-D-GLUCOSAMINE KINASE"/>
    <property type="match status" value="1"/>
</dbReference>
<dbReference type="Gene3D" id="3.30.420.40">
    <property type="match status" value="2"/>
</dbReference>
<protein>
    <submittedName>
        <fullName evidence="1">N-acetylglucosamine kinase</fullName>
    </submittedName>
</protein>
<accession>A0ABS9V3P9</accession>
<dbReference type="InterPro" id="IPR043129">
    <property type="entry name" value="ATPase_NBD"/>
</dbReference>
<name>A0ABS9V3P9_9BACT</name>
<organism evidence="1 2">
    <name type="scientific">Belliella filtrata</name>
    <dbReference type="NCBI Taxonomy" id="2923435"/>
    <lineage>
        <taxon>Bacteria</taxon>
        <taxon>Pseudomonadati</taxon>
        <taxon>Bacteroidota</taxon>
        <taxon>Cytophagia</taxon>
        <taxon>Cytophagales</taxon>
        <taxon>Cyclobacteriaceae</taxon>
        <taxon>Belliella</taxon>
    </lineage>
</organism>
<keyword evidence="2" id="KW-1185">Reference proteome</keyword>
<keyword evidence="1" id="KW-0418">Kinase</keyword>
<proteinExistence type="predicted"/>